<name>A0ABY4TVJ7_9SPHN</name>
<evidence type="ECO:0000256" key="3">
    <source>
        <dbReference type="ARBA" id="ARBA00022801"/>
    </source>
</evidence>
<dbReference type="GO" id="GO:0008233">
    <property type="term" value="F:peptidase activity"/>
    <property type="evidence" value="ECO:0007669"/>
    <property type="project" value="UniProtKB-KW"/>
</dbReference>
<dbReference type="Proteomes" id="UP001055580">
    <property type="component" value="Chromosome"/>
</dbReference>
<keyword evidence="2 5" id="KW-0645">Protease</keyword>
<keyword evidence="3" id="KW-0378">Hydrolase</keyword>
<accession>A0ABY4TVJ7</accession>
<evidence type="ECO:0000313" key="6">
    <source>
        <dbReference type="Proteomes" id="UP001055580"/>
    </source>
</evidence>
<dbReference type="RefSeq" id="WP_250753662.1">
    <property type="nucleotide sequence ID" value="NZ_CP098401.1"/>
</dbReference>
<organism evidence="5 6">
    <name type="scientific">Sphingomonas donggukensis</name>
    <dbReference type="NCBI Taxonomy" id="2949093"/>
    <lineage>
        <taxon>Bacteria</taxon>
        <taxon>Pseudomonadati</taxon>
        <taxon>Pseudomonadota</taxon>
        <taxon>Alphaproteobacteria</taxon>
        <taxon>Sphingomonadales</taxon>
        <taxon>Sphingomonadaceae</taxon>
        <taxon>Sphingomonas</taxon>
    </lineage>
</organism>
<keyword evidence="1" id="KW-1188">Viral release from host cell</keyword>
<dbReference type="Pfam" id="PF04586">
    <property type="entry name" value="Peptidase_S78"/>
    <property type="match status" value="1"/>
</dbReference>
<protein>
    <submittedName>
        <fullName evidence="5">HK97 family phage prohead protease</fullName>
    </submittedName>
</protein>
<dbReference type="NCBIfam" id="NF045541">
    <property type="entry name" value="scaf_prot_MCP2"/>
    <property type="match status" value="1"/>
</dbReference>
<reference evidence="5" key="1">
    <citation type="submission" date="2022-05" db="EMBL/GenBank/DDBJ databases">
        <title>Sphingomonas sp. strain RMG20 Genome sequencing and assembly.</title>
        <authorList>
            <person name="Kim I."/>
        </authorList>
    </citation>
    <scope>NUCLEOTIDE SEQUENCE</scope>
    <source>
        <strain evidence="5">RMG20</strain>
    </source>
</reference>
<dbReference type="InterPro" id="IPR054613">
    <property type="entry name" value="Peptidase_S78_dom"/>
</dbReference>
<proteinExistence type="predicted"/>
<sequence>MSDLLTRRLPATISPASLQRHDDGTATVTATLSTGAPVRRAGFVESLAIGPDHVSFAANMPVLDAHRQTSIGDVKGRVEAVRFEGGAIVATLRISDPLALAAIERGDITGVSVGYRASAWKDGRDAANGQKTRTMTKWEVLEVSLVPVPADQNATIRSNTTMEPETISEPDEAVTTRAEIRTICRAAGMTPEQADELIDRGATVTEARASAWEASQARRPVIIVGRSSEDPAIVRGYQAEALAATYTGAEPSDGARQYMGLGMHDHMRLCLTRSGESGVQTMGADALVTRAMGTTSDFPITLDDAGTRIVLASYRAAESPLKSIGVQRNLPDFREATAIRTGGLPTLKKVTEAGEIKHVTIPESGEKFKLDTYASIFGLTRQVLINDRFGVLGDFARNAGNAAAATERELLLSVLLETAGAGPAMSDGKALFHADHGNLGIAAAPDVDELSAARLAMRVQTGLDGVTRISVAPKYLVVAADLETKGEQLLAALAAAKVDDANPFSGKLTLLVEPGLPEGAWYLFADPAQVPTLAYGYLSSAPGPQLASRDGWDVLGREWRVVLDFGAGAIDWRGAYRNPGEAL</sequence>
<feature type="domain" description="Prohead serine protease" evidence="4">
    <location>
        <begin position="98"/>
        <end position="163"/>
    </location>
</feature>
<keyword evidence="6" id="KW-1185">Reference proteome</keyword>
<dbReference type="EMBL" id="CP098401">
    <property type="protein sequence ID" value="URW76418.1"/>
    <property type="molecule type" value="Genomic_DNA"/>
</dbReference>
<dbReference type="GO" id="GO:0006508">
    <property type="term" value="P:proteolysis"/>
    <property type="evidence" value="ECO:0007669"/>
    <property type="project" value="UniProtKB-KW"/>
</dbReference>
<evidence type="ECO:0000256" key="1">
    <source>
        <dbReference type="ARBA" id="ARBA00022612"/>
    </source>
</evidence>
<dbReference type="Pfam" id="PF25209">
    <property type="entry name" value="Phage_capsid_4"/>
    <property type="match status" value="1"/>
</dbReference>
<evidence type="ECO:0000259" key="4">
    <source>
        <dbReference type="Pfam" id="PF04586"/>
    </source>
</evidence>
<gene>
    <name evidence="5" type="ORF">M9980_04140</name>
</gene>
<evidence type="ECO:0000313" key="5">
    <source>
        <dbReference type="EMBL" id="URW76418.1"/>
    </source>
</evidence>
<evidence type="ECO:0000256" key="2">
    <source>
        <dbReference type="ARBA" id="ARBA00022670"/>
    </source>
</evidence>